<protein>
    <recommendedName>
        <fullName evidence="1">TniQ domain-containing protein</fullName>
    </recommendedName>
</protein>
<evidence type="ECO:0000313" key="2">
    <source>
        <dbReference type="EMBL" id="RSZ36582.1"/>
    </source>
</evidence>
<organism evidence="2 3">
    <name type="scientific">Variovorax beijingensis</name>
    <dbReference type="NCBI Taxonomy" id="2496117"/>
    <lineage>
        <taxon>Bacteria</taxon>
        <taxon>Pseudomonadati</taxon>
        <taxon>Pseudomonadota</taxon>
        <taxon>Betaproteobacteria</taxon>
        <taxon>Burkholderiales</taxon>
        <taxon>Comamonadaceae</taxon>
        <taxon>Variovorax</taxon>
    </lineage>
</organism>
<reference evidence="2 3" key="1">
    <citation type="submission" date="2018-12" db="EMBL/GenBank/DDBJ databases">
        <title>The genome sequences of strain 502.</title>
        <authorList>
            <person name="Gao J."/>
            <person name="Sun J."/>
        </authorList>
    </citation>
    <scope>NUCLEOTIDE SEQUENCE [LARGE SCALE GENOMIC DNA]</scope>
    <source>
        <strain evidence="2 3">502</strain>
    </source>
</reference>
<dbReference type="Pfam" id="PF06527">
    <property type="entry name" value="TniQ"/>
    <property type="match status" value="1"/>
</dbReference>
<dbReference type="EMBL" id="RXFQ01000007">
    <property type="protein sequence ID" value="RSZ36582.1"/>
    <property type="molecule type" value="Genomic_DNA"/>
</dbReference>
<gene>
    <name evidence="2" type="ORF">EJO66_15125</name>
</gene>
<evidence type="ECO:0000259" key="1">
    <source>
        <dbReference type="Pfam" id="PF06527"/>
    </source>
</evidence>
<sequence>MMNLPAIENDETLYSLCATAHSMSASSSSQRSSLSLIGTLHGTLQHDLPASIQWLVECRLAEKDTASKVARRHSIAAYYFPFVSPSRLPLISDLWLAGKTTHARRLIQSSSRTLPVAHPLKWCGACIEEDLRKLGRSYWHVAHQFPTTWRCSRHDFSLAYIEGRHKRWLLPRSCLLQRSATVPSGNAAMASILSTVGETASKLESVQITSIRQATLNRLQAMGVIHSTRRVHHDRVLAWFRSNPLSTFLRQAPAGLARFSEGEWIAPMLWRQKRSNAVRWVLLWSALDWSTSAEAGAFFCDAASALPIVRAGQIELFEEALPTPNTPFKVSSVLESASSYEEAMRILQVPRNQIARWLEADPEMRARWRQRLQKERVEGALQRLIGSVLRDPSISSAASLSSADLRLLKSHAPQEYEAITSRLASFRPRQGTLPFIN</sequence>
<dbReference type="Proteomes" id="UP000271137">
    <property type="component" value="Unassembled WGS sequence"/>
</dbReference>
<accession>A0ABY0A6K7</accession>
<dbReference type="RefSeq" id="WP_125965525.1">
    <property type="nucleotide sequence ID" value="NZ_RXFQ01000007.1"/>
</dbReference>
<evidence type="ECO:0000313" key="3">
    <source>
        <dbReference type="Proteomes" id="UP000271137"/>
    </source>
</evidence>
<feature type="domain" description="TniQ" evidence="1">
    <location>
        <begin position="5"/>
        <end position="157"/>
    </location>
</feature>
<name>A0ABY0A6K7_9BURK</name>
<comment type="caution">
    <text evidence="2">The sequence shown here is derived from an EMBL/GenBank/DDBJ whole genome shotgun (WGS) entry which is preliminary data.</text>
</comment>
<proteinExistence type="predicted"/>
<dbReference type="InterPro" id="IPR009492">
    <property type="entry name" value="TniQ"/>
</dbReference>
<keyword evidence="3" id="KW-1185">Reference proteome</keyword>